<evidence type="ECO:0000256" key="1">
    <source>
        <dbReference type="SAM" id="SignalP"/>
    </source>
</evidence>
<keyword evidence="3" id="KW-1185">Reference proteome</keyword>
<dbReference type="InterPro" id="IPR023696">
    <property type="entry name" value="Ureohydrolase_dom_sf"/>
</dbReference>
<dbReference type="Proteomes" id="UP000051952">
    <property type="component" value="Unassembled WGS sequence"/>
</dbReference>
<dbReference type="SUPFAM" id="SSF52768">
    <property type="entry name" value="Arginase/deacetylase"/>
    <property type="match status" value="1"/>
</dbReference>
<gene>
    <name evidence="2" type="ORF">BSAL_23205</name>
</gene>
<feature type="chain" id="PRO_5006622502" evidence="1">
    <location>
        <begin position="26"/>
        <end position="96"/>
    </location>
</feature>
<dbReference type="Gene3D" id="3.40.800.20">
    <property type="entry name" value="Histone deacetylase domain"/>
    <property type="match status" value="1"/>
</dbReference>
<protein>
    <submittedName>
        <fullName evidence="2">Histone deacetylase, putative</fullName>
    </submittedName>
</protein>
<keyword evidence="1" id="KW-0732">Signal</keyword>
<dbReference type="VEuPathDB" id="TriTrypDB:BSAL_23205"/>
<accession>A0A0S4JI74</accession>
<dbReference type="OrthoDB" id="424012at2759"/>
<organism evidence="2 3">
    <name type="scientific">Bodo saltans</name>
    <name type="common">Flagellated protozoan</name>
    <dbReference type="NCBI Taxonomy" id="75058"/>
    <lineage>
        <taxon>Eukaryota</taxon>
        <taxon>Discoba</taxon>
        <taxon>Euglenozoa</taxon>
        <taxon>Kinetoplastea</taxon>
        <taxon>Metakinetoplastina</taxon>
        <taxon>Eubodonida</taxon>
        <taxon>Bodonidae</taxon>
        <taxon>Bodo</taxon>
    </lineage>
</organism>
<dbReference type="AlphaFoldDB" id="A0A0S4JI74"/>
<sequence length="96" mass="10596">MKVSPTGFRLMTKCVLSLCPKVVVALEGGYNVSQIAKSSEGVLRELLLASHAGEADFALPPSTMLWDRVEHTIREVREAQRPFWKTAFHAAPNQSS</sequence>
<evidence type="ECO:0000313" key="3">
    <source>
        <dbReference type="Proteomes" id="UP000051952"/>
    </source>
</evidence>
<dbReference type="EMBL" id="CYKH01001766">
    <property type="protein sequence ID" value="CUG89747.1"/>
    <property type="molecule type" value="Genomic_DNA"/>
</dbReference>
<dbReference type="InterPro" id="IPR037138">
    <property type="entry name" value="His_deacetylse_dom_sf"/>
</dbReference>
<proteinExistence type="predicted"/>
<feature type="signal peptide" evidence="1">
    <location>
        <begin position="1"/>
        <end position="25"/>
    </location>
</feature>
<evidence type="ECO:0000313" key="2">
    <source>
        <dbReference type="EMBL" id="CUG89747.1"/>
    </source>
</evidence>
<reference evidence="3" key="1">
    <citation type="submission" date="2015-09" db="EMBL/GenBank/DDBJ databases">
        <authorList>
            <consortium name="Pathogen Informatics"/>
        </authorList>
    </citation>
    <scope>NUCLEOTIDE SEQUENCE [LARGE SCALE GENOMIC DNA]</scope>
    <source>
        <strain evidence="3">Lake Konstanz</strain>
    </source>
</reference>
<name>A0A0S4JI74_BODSA</name>